<dbReference type="InterPro" id="IPR057243">
    <property type="entry name" value="Integrin_I-EGF_CS"/>
</dbReference>
<dbReference type="Pfam" id="PF07974">
    <property type="entry name" value="EGF_2"/>
    <property type="match status" value="1"/>
</dbReference>
<dbReference type="PROSITE" id="PS00243">
    <property type="entry name" value="I_EGF_1"/>
    <property type="match status" value="2"/>
</dbReference>
<evidence type="ECO:0000256" key="11">
    <source>
        <dbReference type="ARBA" id="ARBA00023037"/>
    </source>
</evidence>
<evidence type="ECO:0000259" key="16">
    <source>
        <dbReference type="PROSITE" id="PS00022"/>
    </source>
</evidence>
<keyword evidence="3" id="KW-1003">Cell membrane</keyword>
<dbReference type="PANTHER" id="PTHR10082:SF9">
    <property type="entry name" value="INTEGRIN BETA-8"/>
    <property type="match status" value="1"/>
</dbReference>
<dbReference type="PRINTS" id="PR01186">
    <property type="entry name" value="INTEGRINB"/>
</dbReference>
<keyword evidence="18" id="KW-1185">Reference proteome</keyword>
<evidence type="ECO:0000313" key="17">
    <source>
        <dbReference type="Ensembl" id="ENSCCRP00010098564.1"/>
    </source>
</evidence>
<keyword evidence="14" id="KW-0325">Glycoprotein</keyword>
<dbReference type="FunFam" id="3.40.50.410:FF:000002">
    <property type="entry name" value="Integrin beta"/>
    <property type="match status" value="1"/>
</dbReference>
<dbReference type="InterPro" id="IPR002369">
    <property type="entry name" value="Integrin_bsu_VWA"/>
</dbReference>
<dbReference type="SMART" id="SM00187">
    <property type="entry name" value="INB"/>
    <property type="match status" value="1"/>
</dbReference>
<dbReference type="GO" id="GO:0098609">
    <property type="term" value="P:cell-cell adhesion"/>
    <property type="evidence" value="ECO:0007669"/>
    <property type="project" value="TreeGrafter"/>
</dbReference>
<dbReference type="Gene3D" id="2.10.25.10">
    <property type="entry name" value="Laminin"/>
    <property type="match status" value="3"/>
</dbReference>
<dbReference type="Ensembl" id="ENSCCRT00010109334.1">
    <property type="protein sequence ID" value="ENSCCRP00010098564.1"/>
    <property type="gene ID" value="ENSCCRG00010043191.1"/>
</dbReference>
<evidence type="ECO:0000256" key="2">
    <source>
        <dbReference type="ARBA" id="ARBA00007449"/>
    </source>
</evidence>
<dbReference type="FunFam" id="2.10.25.10:FF:000043">
    <property type="entry name" value="Integrin beta"/>
    <property type="match status" value="1"/>
</dbReference>
<name>A0A8C1NYY8_CYPCA</name>
<keyword evidence="7" id="KW-0677">Repeat</keyword>
<evidence type="ECO:0000313" key="18">
    <source>
        <dbReference type="Proteomes" id="UP000694427"/>
    </source>
</evidence>
<dbReference type="PROSITE" id="PS00022">
    <property type="entry name" value="EGF_1"/>
    <property type="match status" value="1"/>
</dbReference>
<dbReference type="GO" id="GO:0033627">
    <property type="term" value="P:cell adhesion mediated by integrin"/>
    <property type="evidence" value="ECO:0007669"/>
    <property type="project" value="TreeGrafter"/>
</dbReference>
<proteinExistence type="inferred from homology"/>
<dbReference type="GO" id="GO:0009986">
    <property type="term" value="C:cell surface"/>
    <property type="evidence" value="ECO:0007669"/>
    <property type="project" value="TreeGrafter"/>
</dbReference>
<sequence>MTSQFLDGAHVSQRCGSVSDLRVRGCEEAFIENPNVKVEVNATISSTQVSPREINIHLRPGGEAMFVIEVQQLERYPVDLYYLVDVSASMQDNLDQLKTAGLALSHQMKEHSSDFRVGFGSFVDKPVSPYIDVHPSKLLNPCSDYEVHCRPAHGFIHVLPITQNMTEFTRVIQEQRISGNMDTPEGGFDAMLQATVCQKDIGWRPEAKHLLLVMTDQPSHLALDSKLAGIVVPHDGRCHLEDNIYSQTTTMVRLTKPKHLTHKTSDAKLWSRSNLACDVSNSISLFLKNVFPFYKLLSDVELQIGLEDAQAPRFWVNVTAFCPNGSTVSGSTKCSSVQPKQTVFFKVTVGMSCCPAEGGDQDVLMSVRPVGFNESVTVRIRQDCGCGCTETGRCHDDAGPSACPTETDVCRADRSEPVCSGRGACKCGTCVCDSSRLGNIYGKFCEMDDFSCPYVKGLVCGGHGQCVSSECVCLPGWTGETCDCPASTESCVSDDGLICSGWGKCVCGECVCDDSRRSGALCEKCPICDSSCQSHW</sequence>
<dbReference type="InterPro" id="IPR000742">
    <property type="entry name" value="EGF"/>
</dbReference>
<dbReference type="SUPFAM" id="SSF57196">
    <property type="entry name" value="EGF/Laminin"/>
    <property type="match status" value="2"/>
</dbReference>
<keyword evidence="6" id="KW-0732">Signal</keyword>
<evidence type="ECO:0000256" key="15">
    <source>
        <dbReference type="RuleBase" id="RU000633"/>
    </source>
</evidence>
<evidence type="ECO:0000256" key="3">
    <source>
        <dbReference type="ARBA" id="ARBA00022475"/>
    </source>
</evidence>
<evidence type="ECO:0000256" key="13">
    <source>
        <dbReference type="ARBA" id="ARBA00023157"/>
    </source>
</evidence>
<dbReference type="AlphaFoldDB" id="A0A8C1NYY8"/>
<dbReference type="Gene3D" id="2.60.40.1510">
    <property type="entry name" value="ntegrin, alpha v. Chain A, domain 3"/>
    <property type="match status" value="2"/>
</dbReference>
<dbReference type="GO" id="GO:0016477">
    <property type="term" value="P:cell migration"/>
    <property type="evidence" value="ECO:0007669"/>
    <property type="project" value="TreeGrafter"/>
</dbReference>
<keyword evidence="5 15" id="KW-0812">Transmembrane</keyword>
<dbReference type="PANTHER" id="PTHR10082">
    <property type="entry name" value="INTEGRIN BETA SUBUNIT"/>
    <property type="match status" value="1"/>
</dbReference>
<dbReference type="Pfam" id="PF00362">
    <property type="entry name" value="Integrin_beta"/>
    <property type="match status" value="1"/>
</dbReference>
<dbReference type="Proteomes" id="UP000694427">
    <property type="component" value="Unplaced"/>
</dbReference>
<evidence type="ECO:0000256" key="6">
    <source>
        <dbReference type="ARBA" id="ARBA00022729"/>
    </source>
</evidence>
<accession>A0A8C1NYY8</accession>
<dbReference type="InterPro" id="IPR036465">
    <property type="entry name" value="vWFA_dom_sf"/>
</dbReference>
<evidence type="ECO:0000256" key="4">
    <source>
        <dbReference type="ARBA" id="ARBA00022536"/>
    </source>
</evidence>
<keyword evidence="13" id="KW-1015">Disulfide bond</keyword>
<dbReference type="InterPro" id="IPR057073">
    <property type="entry name" value="EGF_integrin_2"/>
</dbReference>
<reference evidence="17" key="2">
    <citation type="submission" date="2025-09" db="UniProtKB">
        <authorList>
            <consortium name="Ensembl"/>
        </authorList>
    </citation>
    <scope>IDENTIFICATION</scope>
</reference>
<feature type="domain" description="EGF-like" evidence="16">
    <location>
        <begin position="471"/>
        <end position="482"/>
    </location>
</feature>
<dbReference type="GO" id="GO:0005178">
    <property type="term" value="F:integrin binding"/>
    <property type="evidence" value="ECO:0007669"/>
    <property type="project" value="TreeGrafter"/>
</dbReference>
<comment type="subcellular location">
    <subcellularLocation>
        <location evidence="1 15">Cell membrane</location>
        <topology evidence="1 15">Single-pass type I membrane protein</topology>
    </subcellularLocation>
</comment>
<reference evidence="17" key="1">
    <citation type="submission" date="2025-08" db="UniProtKB">
        <authorList>
            <consortium name="Ensembl"/>
        </authorList>
    </citation>
    <scope>IDENTIFICATION</scope>
</reference>
<dbReference type="Pfam" id="PF23105">
    <property type="entry name" value="EGF_integrin"/>
    <property type="match status" value="1"/>
</dbReference>
<evidence type="ECO:0000256" key="8">
    <source>
        <dbReference type="ARBA" id="ARBA00022842"/>
    </source>
</evidence>
<evidence type="ECO:0000256" key="7">
    <source>
        <dbReference type="ARBA" id="ARBA00022737"/>
    </source>
</evidence>
<evidence type="ECO:0000256" key="1">
    <source>
        <dbReference type="ARBA" id="ARBA00004251"/>
    </source>
</evidence>
<keyword evidence="9 15" id="KW-0130">Cell adhesion</keyword>
<dbReference type="InterPro" id="IPR013111">
    <property type="entry name" value="EGF_extracell"/>
</dbReference>
<dbReference type="SUPFAM" id="SSF53300">
    <property type="entry name" value="vWA-like"/>
    <property type="match status" value="1"/>
</dbReference>
<evidence type="ECO:0000256" key="5">
    <source>
        <dbReference type="ARBA" id="ARBA00022692"/>
    </source>
</evidence>
<dbReference type="GO" id="GO:0008305">
    <property type="term" value="C:integrin complex"/>
    <property type="evidence" value="ECO:0007669"/>
    <property type="project" value="TreeGrafter"/>
</dbReference>
<protein>
    <recommendedName>
        <fullName evidence="15">Integrin beta</fullName>
    </recommendedName>
</protein>
<dbReference type="FunFam" id="2.10.25.10:FF:000076">
    <property type="entry name" value="Integrin beta"/>
    <property type="match status" value="1"/>
</dbReference>
<comment type="similarity">
    <text evidence="2 15">Belongs to the integrin beta chain family.</text>
</comment>
<keyword evidence="8" id="KW-0460">Magnesium</keyword>
<dbReference type="InterPro" id="IPR032695">
    <property type="entry name" value="Integrin_dom_sf"/>
</dbReference>
<dbReference type="PROSITE" id="PS52047">
    <property type="entry name" value="I_EGF_2"/>
    <property type="match status" value="2"/>
</dbReference>
<dbReference type="GO" id="GO:0005925">
    <property type="term" value="C:focal adhesion"/>
    <property type="evidence" value="ECO:0007669"/>
    <property type="project" value="TreeGrafter"/>
</dbReference>
<dbReference type="GO" id="GO:0007229">
    <property type="term" value="P:integrin-mediated signaling pathway"/>
    <property type="evidence" value="ECO:0007669"/>
    <property type="project" value="UniProtKB-KW"/>
</dbReference>
<dbReference type="Gene3D" id="3.40.50.410">
    <property type="entry name" value="von Willebrand factor, type A domain"/>
    <property type="match status" value="1"/>
</dbReference>
<keyword evidence="4" id="KW-0245">EGF-like domain</keyword>
<organism evidence="17 18">
    <name type="scientific">Cyprinus carpio</name>
    <name type="common">Common carp</name>
    <dbReference type="NCBI Taxonomy" id="7962"/>
    <lineage>
        <taxon>Eukaryota</taxon>
        <taxon>Metazoa</taxon>
        <taxon>Chordata</taxon>
        <taxon>Craniata</taxon>
        <taxon>Vertebrata</taxon>
        <taxon>Euteleostomi</taxon>
        <taxon>Actinopterygii</taxon>
        <taxon>Neopterygii</taxon>
        <taxon>Teleostei</taxon>
        <taxon>Ostariophysi</taxon>
        <taxon>Cypriniformes</taxon>
        <taxon>Cyprinidae</taxon>
        <taxon>Cyprininae</taxon>
        <taxon>Cyprinus</taxon>
    </lineage>
</organism>
<dbReference type="SUPFAM" id="SSF69179">
    <property type="entry name" value="Integrin domains"/>
    <property type="match status" value="1"/>
</dbReference>
<evidence type="ECO:0000256" key="9">
    <source>
        <dbReference type="ARBA" id="ARBA00022889"/>
    </source>
</evidence>
<dbReference type="Pfam" id="PF23106">
    <property type="entry name" value="EGF_Teneurin"/>
    <property type="match status" value="1"/>
</dbReference>
<evidence type="ECO:0000256" key="12">
    <source>
        <dbReference type="ARBA" id="ARBA00023136"/>
    </source>
</evidence>
<evidence type="ECO:0000256" key="10">
    <source>
        <dbReference type="ARBA" id="ARBA00022989"/>
    </source>
</evidence>
<keyword evidence="10" id="KW-1133">Transmembrane helix</keyword>
<dbReference type="InterPro" id="IPR015812">
    <property type="entry name" value="Integrin_bsu"/>
</dbReference>
<evidence type="ECO:0000256" key="14">
    <source>
        <dbReference type="ARBA" id="ARBA00023180"/>
    </source>
</evidence>
<keyword evidence="11 15" id="KW-0401">Integrin</keyword>
<keyword evidence="12" id="KW-0472">Membrane</keyword>